<evidence type="ECO:0000256" key="5">
    <source>
        <dbReference type="ARBA" id="ARBA00022617"/>
    </source>
</evidence>
<evidence type="ECO:0000256" key="2">
    <source>
        <dbReference type="ARBA" id="ARBA00004651"/>
    </source>
</evidence>
<sequence>MSTTSVRFPQSIRVLHWLMALLVLAVYLLVEQRGLFPRGSSGRAGMMQGHYWVGLSILLLAFWRMIERMRNAAPPIAPALPTWQTSTSKVLHAALYAFFVLMPLLGLATAWSDGKQVIVPFTNVALPALLPENEALAHQLESLHGTIGEAFYWVIGAHIIAALWHHFGRRDDALRRMLW</sequence>
<keyword evidence="4" id="KW-1003">Cell membrane</keyword>
<dbReference type="PANTHER" id="PTHR30529">
    <property type="entry name" value="CYTOCHROME B561"/>
    <property type="match status" value="1"/>
</dbReference>
<dbReference type="PANTHER" id="PTHR30529:SF3">
    <property type="entry name" value="CYTOCHROME B561 HOMOLOG 1"/>
    <property type="match status" value="1"/>
</dbReference>
<keyword evidence="3" id="KW-0813">Transport</keyword>
<organism evidence="15 16">
    <name type="scientific">Noviluteimonas lactosilytica</name>
    <dbReference type="NCBI Taxonomy" id="2888523"/>
    <lineage>
        <taxon>Bacteria</taxon>
        <taxon>Pseudomonadati</taxon>
        <taxon>Pseudomonadota</taxon>
        <taxon>Gammaproteobacteria</taxon>
        <taxon>Lysobacterales</taxon>
        <taxon>Lysobacteraceae</taxon>
        <taxon>Noviluteimonas</taxon>
    </lineage>
</organism>
<dbReference type="InterPro" id="IPR011577">
    <property type="entry name" value="Cyt_b561_bac/Ni-Hgenase"/>
</dbReference>
<feature type="transmembrane region" description="Helical" evidence="13">
    <location>
        <begin position="12"/>
        <end position="30"/>
    </location>
</feature>
<dbReference type="EMBL" id="JAJGAK010000005">
    <property type="protein sequence ID" value="MCC8364632.1"/>
    <property type="molecule type" value="Genomic_DNA"/>
</dbReference>
<evidence type="ECO:0000313" key="16">
    <source>
        <dbReference type="Proteomes" id="UP001165293"/>
    </source>
</evidence>
<evidence type="ECO:0000313" key="15">
    <source>
        <dbReference type="EMBL" id="MCC8364632.1"/>
    </source>
</evidence>
<keyword evidence="5" id="KW-0349">Heme</keyword>
<evidence type="ECO:0000256" key="8">
    <source>
        <dbReference type="ARBA" id="ARBA00022982"/>
    </source>
</evidence>
<keyword evidence="11 13" id="KW-0472">Membrane</keyword>
<keyword evidence="9 13" id="KW-1133">Transmembrane helix</keyword>
<evidence type="ECO:0000256" key="3">
    <source>
        <dbReference type="ARBA" id="ARBA00022448"/>
    </source>
</evidence>
<evidence type="ECO:0000256" key="9">
    <source>
        <dbReference type="ARBA" id="ARBA00022989"/>
    </source>
</evidence>
<dbReference type="InterPro" id="IPR016174">
    <property type="entry name" value="Di-haem_cyt_TM"/>
</dbReference>
<reference evidence="15" key="1">
    <citation type="submission" date="2021-10" db="EMBL/GenBank/DDBJ databases">
        <authorList>
            <person name="Lyu M."/>
            <person name="Wang X."/>
            <person name="Meng X."/>
            <person name="Xu K."/>
        </authorList>
    </citation>
    <scope>NUCLEOTIDE SEQUENCE</scope>
    <source>
        <strain evidence="15">A6</strain>
    </source>
</reference>
<proteinExistence type="inferred from homology"/>
<keyword evidence="16" id="KW-1185">Reference proteome</keyword>
<evidence type="ECO:0000256" key="4">
    <source>
        <dbReference type="ARBA" id="ARBA00022475"/>
    </source>
</evidence>
<evidence type="ECO:0000256" key="6">
    <source>
        <dbReference type="ARBA" id="ARBA00022692"/>
    </source>
</evidence>
<comment type="cofactor">
    <cofactor evidence="1">
        <name>heme b</name>
        <dbReference type="ChEBI" id="CHEBI:60344"/>
    </cofactor>
</comment>
<dbReference type="Pfam" id="PF01292">
    <property type="entry name" value="Ni_hydr_CYTB"/>
    <property type="match status" value="1"/>
</dbReference>
<keyword evidence="10" id="KW-0408">Iron</keyword>
<evidence type="ECO:0000256" key="10">
    <source>
        <dbReference type="ARBA" id="ARBA00023004"/>
    </source>
</evidence>
<keyword evidence="8" id="KW-0249">Electron transport</keyword>
<dbReference type="RefSeq" id="WP_343225890.1">
    <property type="nucleotide sequence ID" value="NZ_JAJGAK010000005.1"/>
</dbReference>
<keyword evidence="6 13" id="KW-0812">Transmembrane</keyword>
<dbReference type="SUPFAM" id="SSF81342">
    <property type="entry name" value="Transmembrane di-heme cytochromes"/>
    <property type="match status" value="1"/>
</dbReference>
<dbReference type="Proteomes" id="UP001165293">
    <property type="component" value="Unassembled WGS sequence"/>
</dbReference>
<gene>
    <name evidence="15" type="ORF">LK996_16295</name>
</gene>
<comment type="subcellular location">
    <subcellularLocation>
        <location evidence="2">Cell membrane</location>
        <topology evidence="2">Multi-pass membrane protein</topology>
    </subcellularLocation>
</comment>
<dbReference type="InterPro" id="IPR052168">
    <property type="entry name" value="Cytochrome_b561_oxidase"/>
</dbReference>
<evidence type="ECO:0000256" key="12">
    <source>
        <dbReference type="ARBA" id="ARBA00037975"/>
    </source>
</evidence>
<name>A0ABS8JM38_9GAMM</name>
<keyword evidence="7" id="KW-0479">Metal-binding</keyword>
<comment type="caution">
    <text evidence="15">The sequence shown here is derived from an EMBL/GenBank/DDBJ whole genome shotgun (WGS) entry which is preliminary data.</text>
</comment>
<evidence type="ECO:0000256" key="7">
    <source>
        <dbReference type="ARBA" id="ARBA00022723"/>
    </source>
</evidence>
<evidence type="ECO:0000256" key="13">
    <source>
        <dbReference type="SAM" id="Phobius"/>
    </source>
</evidence>
<accession>A0ABS8JM38</accession>
<feature type="transmembrane region" description="Helical" evidence="13">
    <location>
        <begin position="150"/>
        <end position="167"/>
    </location>
</feature>
<evidence type="ECO:0000259" key="14">
    <source>
        <dbReference type="Pfam" id="PF01292"/>
    </source>
</evidence>
<feature type="domain" description="Cytochrome b561 bacterial/Ni-hydrogenase" evidence="14">
    <location>
        <begin position="7"/>
        <end position="178"/>
    </location>
</feature>
<evidence type="ECO:0000256" key="1">
    <source>
        <dbReference type="ARBA" id="ARBA00001970"/>
    </source>
</evidence>
<protein>
    <submittedName>
        <fullName evidence="15">Cytochrome b</fullName>
    </submittedName>
</protein>
<comment type="similarity">
    <text evidence="12">Belongs to the cytochrome b561 family.</text>
</comment>
<feature type="transmembrane region" description="Helical" evidence="13">
    <location>
        <begin position="90"/>
        <end position="111"/>
    </location>
</feature>
<evidence type="ECO:0000256" key="11">
    <source>
        <dbReference type="ARBA" id="ARBA00023136"/>
    </source>
</evidence>
<feature type="transmembrane region" description="Helical" evidence="13">
    <location>
        <begin position="50"/>
        <end position="66"/>
    </location>
</feature>